<organism evidence="2 3">
    <name type="scientific">Cloeon dipterum</name>
    <dbReference type="NCBI Taxonomy" id="197152"/>
    <lineage>
        <taxon>Eukaryota</taxon>
        <taxon>Metazoa</taxon>
        <taxon>Ecdysozoa</taxon>
        <taxon>Arthropoda</taxon>
        <taxon>Hexapoda</taxon>
        <taxon>Insecta</taxon>
        <taxon>Pterygota</taxon>
        <taxon>Palaeoptera</taxon>
        <taxon>Ephemeroptera</taxon>
        <taxon>Pisciforma</taxon>
        <taxon>Baetidae</taxon>
        <taxon>Cloeon</taxon>
    </lineage>
</organism>
<feature type="coiled-coil region" evidence="1">
    <location>
        <begin position="313"/>
        <end position="347"/>
    </location>
</feature>
<feature type="coiled-coil region" evidence="1">
    <location>
        <begin position="32"/>
        <end position="123"/>
    </location>
</feature>
<dbReference type="InterPro" id="IPR031139">
    <property type="entry name" value="RPGRIP1_fam"/>
</dbReference>
<keyword evidence="1" id="KW-0175">Coiled coil</keyword>
<feature type="coiled-coil region" evidence="1">
    <location>
        <begin position="155"/>
        <end position="283"/>
    </location>
</feature>
<dbReference type="PANTHER" id="PTHR14240:SF5">
    <property type="entry name" value="RPGRIP1 C-TERMINAL DOMAIN-CONTAINING PROTEIN"/>
    <property type="match status" value="1"/>
</dbReference>
<dbReference type="EMBL" id="CADEPI010000221">
    <property type="protein sequence ID" value="CAB3380969.1"/>
    <property type="molecule type" value="Genomic_DNA"/>
</dbReference>
<evidence type="ECO:0000313" key="2">
    <source>
        <dbReference type="EMBL" id="CAB3380969.1"/>
    </source>
</evidence>
<dbReference type="PANTHER" id="PTHR14240">
    <property type="entry name" value="RETINITIS PIGMENTOSA GTPASE REGULATOR-INTERACTING PROTEIN"/>
    <property type="match status" value="1"/>
</dbReference>
<protein>
    <submittedName>
        <fullName evidence="2">Uncharacterized protein</fullName>
    </submittedName>
</protein>
<proteinExistence type="predicted"/>
<dbReference type="AlphaFoldDB" id="A0A8S1DIV0"/>
<feature type="coiled-coil region" evidence="1">
    <location>
        <begin position="389"/>
        <end position="462"/>
    </location>
</feature>
<name>A0A8S1DIV0_9INSE</name>
<dbReference type="OrthoDB" id="10642516at2759"/>
<evidence type="ECO:0000313" key="3">
    <source>
        <dbReference type="Proteomes" id="UP000494165"/>
    </source>
</evidence>
<sequence>MLYSGRRLNQKQRVLSAQTRSVSASRLSVLERPELEEKFAKALDQNKELKTRNNELQEALKQLKARLRWPPHIQEAVLGKESQQQEQNLKVLESRNLQLAEQCQLYERTIRQLEGRLEMLNSKNSARSSRCAEKPSHGAQFEAVKKAMEEWKSHAIAYKQQAAEAVSRLKDTEERLAQMLRLHTLDSAELIRTSRTSKHAVAQLTSVQEENRQMKAAIEKFQEKIDEMVGQLEAEKLRNIELQENVSQVQQLRRANIELLQEIDDVKKEKSAIQGQLQNLVHEAAQIPEALETETKHLRKQIDALRKEHAGDIKKLHHVLEDKGQQVKDLEAQAEELKSKLSNLKSQQQVKPKKIHVDHKNTQTISLEIDLKPPEATVELSNEESDQMLSQMNDEVEMHKQTMRSLQSMCESYKKELESLHEQLQTERKNYARQLSLEMAQFKALQEQLKNYSNNQVVVQAEIEAPKKAPKPKPRKITRQVKAASENEEIKELVLEIESLLVPEKSLLLGMKDNFFIDFKITLPSGEESESYETPANYPLPTSPSSPAHIGHKHKWQEQKVKALFRQPDCIIQFDLVSDNDKNPDMDCTEIGIGKLPLTELLRVVEANNMVNLDVPISIEGNSTAVASLRVALTKVS</sequence>
<dbReference type="InterPro" id="IPR035892">
    <property type="entry name" value="C2_domain_sf"/>
</dbReference>
<gene>
    <name evidence="2" type="ORF">CLODIP_2_CD15339</name>
</gene>
<keyword evidence="3" id="KW-1185">Reference proteome</keyword>
<dbReference type="Proteomes" id="UP000494165">
    <property type="component" value="Unassembled WGS sequence"/>
</dbReference>
<accession>A0A8S1DIV0</accession>
<comment type="caution">
    <text evidence="2">The sequence shown here is derived from an EMBL/GenBank/DDBJ whole genome shotgun (WGS) entry which is preliminary data.</text>
</comment>
<reference evidence="2 3" key="1">
    <citation type="submission" date="2020-04" db="EMBL/GenBank/DDBJ databases">
        <authorList>
            <person name="Alioto T."/>
            <person name="Alioto T."/>
            <person name="Gomez Garrido J."/>
        </authorList>
    </citation>
    <scope>NUCLEOTIDE SEQUENCE [LARGE SCALE GENOMIC DNA]</scope>
</reference>
<evidence type="ECO:0000256" key="1">
    <source>
        <dbReference type="SAM" id="Coils"/>
    </source>
</evidence>
<dbReference type="Gene3D" id="2.60.40.150">
    <property type="entry name" value="C2 domain"/>
    <property type="match status" value="1"/>
</dbReference>